<evidence type="ECO:0000313" key="3">
    <source>
        <dbReference type="Proteomes" id="UP001190700"/>
    </source>
</evidence>
<evidence type="ECO:0000256" key="1">
    <source>
        <dbReference type="SAM" id="MobiDB-lite"/>
    </source>
</evidence>
<accession>A0AAE0FYU5</accession>
<keyword evidence="3" id="KW-1185">Reference proteome</keyword>
<feature type="non-terminal residue" evidence="2">
    <location>
        <position position="1"/>
    </location>
</feature>
<comment type="caution">
    <text evidence="2">The sequence shown here is derived from an EMBL/GenBank/DDBJ whole genome shotgun (WGS) entry which is preliminary data.</text>
</comment>
<organism evidence="2 3">
    <name type="scientific">Cymbomonas tetramitiformis</name>
    <dbReference type="NCBI Taxonomy" id="36881"/>
    <lineage>
        <taxon>Eukaryota</taxon>
        <taxon>Viridiplantae</taxon>
        <taxon>Chlorophyta</taxon>
        <taxon>Pyramimonadophyceae</taxon>
        <taxon>Pyramimonadales</taxon>
        <taxon>Pyramimonadaceae</taxon>
        <taxon>Cymbomonas</taxon>
    </lineage>
</organism>
<proteinExistence type="predicted"/>
<feature type="region of interest" description="Disordered" evidence="1">
    <location>
        <begin position="22"/>
        <end position="87"/>
    </location>
</feature>
<dbReference type="EMBL" id="LGRX02012009">
    <property type="protein sequence ID" value="KAK3268125.1"/>
    <property type="molecule type" value="Genomic_DNA"/>
</dbReference>
<dbReference type="Proteomes" id="UP001190700">
    <property type="component" value="Unassembled WGS sequence"/>
</dbReference>
<sequence>SPCPGPPARRIPLAQGFLLGAPPLPRASCSAQSPCPGPPARRTALPGPPPAPRGAAAQGDQGECSRQHHPVKRGAAVPPALASSKQV</sequence>
<evidence type="ECO:0000313" key="2">
    <source>
        <dbReference type="EMBL" id="KAK3268125.1"/>
    </source>
</evidence>
<gene>
    <name evidence="2" type="ORF">CYMTET_23351</name>
</gene>
<reference evidence="2 3" key="1">
    <citation type="journal article" date="2015" name="Genome Biol. Evol.">
        <title>Comparative Genomics of a Bacterivorous Green Alga Reveals Evolutionary Causalities and Consequences of Phago-Mixotrophic Mode of Nutrition.</title>
        <authorList>
            <person name="Burns J.A."/>
            <person name="Paasch A."/>
            <person name="Narechania A."/>
            <person name="Kim E."/>
        </authorList>
    </citation>
    <scope>NUCLEOTIDE SEQUENCE [LARGE SCALE GENOMIC DNA]</scope>
    <source>
        <strain evidence="2 3">PLY_AMNH</strain>
    </source>
</reference>
<protein>
    <submittedName>
        <fullName evidence="2">Uncharacterized protein</fullName>
    </submittedName>
</protein>
<dbReference type="AlphaFoldDB" id="A0AAE0FYU5"/>
<name>A0AAE0FYU5_9CHLO</name>